<proteinExistence type="inferred from homology"/>
<dbReference type="Pfam" id="PF00502">
    <property type="entry name" value="Phycobilisome"/>
    <property type="match status" value="1"/>
</dbReference>
<sequence length="157" mass="18130">MHPQIASVFDEAENRYLKPDEIKLIGQYVASMPERLDTYRNLRDREPEIMQAVVDQLEAEFPQESEENLERCLKNALLMLRYCGLSLLVNDETIVQHRFLDWVKPLSQAYETKAVDSKLYRLLNQQLSKALSPKQMGYLSPSLSLAQDGLLSQTAKR</sequence>
<dbReference type="EMBL" id="JAHHHV010000091">
    <property type="protein sequence ID" value="MBW4468573.1"/>
    <property type="molecule type" value="Genomic_DNA"/>
</dbReference>
<dbReference type="InterPro" id="IPR012128">
    <property type="entry name" value="Phycobilisome_asu/bsu"/>
</dbReference>
<gene>
    <name evidence="4" type="ORF">KME07_24375</name>
</gene>
<evidence type="ECO:0000256" key="1">
    <source>
        <dbReference type="ARBA" id="ARBA00008182"/>
    </source>
</evidence>
<reference evidence="4" key="2">
    <citation type="journal article" date="2022" name="Microbiol. Resour. Announc.">
        <title>Metagenome Sequencing to Explore Phylogenomics of Terrestrial Cyanobacteria.</title>
        <authorList>
            <person name="Ward R.D."/>
            <person name="Stajich J.E."/>
            <person name="Johansen J.R."/>
            <person name="Huntemann M."/>
            <person name="Clum A."/>
            <person name="Foster B."/>
            <person name="Foster B."/>
            <person name="Roux S."/>
            <person name="Palaniappan K."/>
            <person name="Varghese N."/>
            <person name="Mukherjee S."/>
            <person name="Reddy T.B.K."/>
            <person name="Daum C."/>
            <person name="Copeland A."/>
            <person name="Chen I.A."/>
            <person name="Ivanova N.N."/>
            <person name="Kyrpides N.C."/>
            <person name="Shapiro N."/>
            <person name="Eloe-Fadrosh E.A."/>
            <person name="Pietrasiak N."/>
        </authorList>
    </citation>
    <scope>NUCLEOTIDE SEQUENCE</scope>
    <source>
        <strain evidence="4">GSE-TBD4-15B</strain>
    </source>
</reference>
<dbReference type="SUPFAM" id="SSF46458">
    <property type="entry name" value="Globin-like"/>
    <property type="match status" value="1"/>
</dbReference>
<keyword evidence="3" id="KW-0089">Bile pigment</keyword>
<evidence type="ECO:0008006" key="6">
    <source>
        <dbReference type="Google" id="ProtNLM"/>
    </source>
</evidence>
<keyword evidence="2" id="KW-0157">Chromophore</keyword>
<dbReference type="Proteomes" id="UP000707356">
    <property type="component" value="Unassembled WGS sequence"/>
</dbReference>
<dbReference type="InterPro" id="IPR009050">
    <property type="entry name" value="Globin-like_sf"/>
</dbReference>
<comment type="caution">
    <text evidence="4">The sequence shown here is derived from an EMBL/GenBank/DDBJ whole genome shotgun (WGS) entry which is preliminary data.</text>
</comment>
<evidence type="ECO:0000313" key="4">
    <source>
        <dbReference type="EMBL" id="MBW4468573.1"/>
    </source>
</evidence>
<dbReference type="Gene3D" id="1.10.490.20">
    <property type="entry name" value="Phycocyanins"/>
    <property type="match status" value="1"/>
</dbReference>
<organism evidence="4 5">
    <name type="scientific">Pegethrix bostrychoides GSE-TBD4-15B</name>
    <dbReference type="NCBI Taxonomy" id="2839662"/>
    <lineage>
        <taxon>Bacteria</taxon>
        <taxon>Bacillati</taxon>
        <taxon>Cyanobacteriota</taxon>
        <taxon>Cyanophyceae</taxon>
        <taxon>Oculatellales</taxon>
        <taxon>Oculatellaceae</taxon>
        <taxon>Pegethrix</taxon>
    </lineage>
</organism>
<evidence type="ECO:0000256" key="2">
    <source>
        <dbReference type="ARBA" id="ARBA00022991"/>
    </source>
</evidence>
<dbReference type="AlphaFoldDB" id="A0A951PGK8"/>
<dbReference type="GO" id="GO:0030089">
    <property type="term" value="C:phycobilisome"/>
    <property type="evidence" value="ECO:0007669"/>
    <property type="project" value="InterPro"/>
</dbReference>
<accession>A0A951PGK8</accession>
<name>A0A951PGK8_9CYAN</name>
<evidence type="ECO:0000256" key="3">
    <source>
        <dbReference type="ARBA" id="ARBA00023307"/>
    </source>
</evidence>
<protein>
    <recommendedName>
        <fullName evidence="6">Phycobilisome protein</fullName>
    </recommendedName>
</protein>
<dbReference type="InterPro" id="IPR038719">
    <property type="entry name" value="Phycobilisome_asu/bsu_sf"/>
</dbReference>
<dbReference type="GO" id="GO:0015979">
    <property type="term" value="P:photosynthesis"/>
    <property type="evidence" value="ECO:0007669"/>
    <property type="project" value="InterPro"/>
</dbReference>
<evidence type="ECO:0000313" key="5">
    <source>
        <dbReference type="Proteomes" id="UP000707356"/>
    </source>
</evidence>
<reference evidence="4" key="1">
    <citation type="submission" date="2021-05" db="EMBL/GenBank/DDBJ databases">
        <authorList>
            <person name="Pietrasiak N."/>
            <person name="Ward R."/>
            <person name="Stajich J.E."/>
            <person name="Kurbessoian T."/>
        </authorList>
    </citation>
    <scope>NUCLEOTIDE SEQUENCE</scope>
    <source>
        <strain evidence="4">GSE-TBD4-15B</strain>
    </source>
</reference>
<comment type="similarity">
    <text evidence="1">Belongs to the phycobiliprotein family.</text>
</comment>